<proteinExistence type="predicted"/>
<keyword evidence="2" id="KW-0812">Transmembrane</keyword>
<dbReference type="WBParaSite" id="ASIM_0000178701-mRNA-1">
    <property type="protein sequence ID" value="ASIM_0000178701-mRNA-1"/>
    <property type="gene ID" value="ASIM_0000178701"/>
</dbReference>
<dbReference type="Proteomes" id="UP000267096">
    <property type="component" value="Unassembled WGS sequence"/>
</dbReference>
<keyword evidence="2" id="KW-1133">Transmembrane helix</keyword>
<gene>
    <name evidence="3" type="ORF">ASIM_LOCUS1661</name>
</gene>
<dbReference type="PANTHER" id="PTHR31193:SF1">
    <property type="entry name" value="TRANSMEMBRANE PROTEIN 268"/>
    <property type="match status" value="1"/>
</dbReference>
<protein>
    <submittedName>
        <fullName evidence="5">Ig-like domain-containing protein</fullName>
    </submittedName>
</protein>
<evidence type="ECO:0000313" key="5">
    <source>
        <dbReference type="WBParaSite" id="ASIM_0000178701-mRNA-1"/>
    </source>
</evidence>
<dbReference type="PANTHER" id="PTHR31193">
    <property type="entry name" value="TRANSMEMBRANE PROTEIN C9ORF91"/>
    <property type="match status" value="1"/>
</dbReference>
<evidence type="ECO:0000313" key="3">
    <source>
        <dbReference type="EMBL" id="VDK19029.1"/>
    </source>
</evidence>
<dbReference type="EMBL" id="UYRR01001882">
    <property type="protein sequence ID" value="VDK19029.1"/>
    <property type="molecule type" value="Genomic_DNA"/>
</dbReference>
<feature type="region of interest" description="Disordered" evidence="1">
    <location>
        <begin position="21"/>
        <end position="74"/>
    </location>
</feature>
<dbReference type="AlphaFoldDB" id="A0A0M3J2M8"/>
<feature type="region of interest" description="Disordered" evidence="1">
    <location>
        <begin position="92"/>
        <end position="114"/>
    </location>
</feature>
<evidence type="ECO:0000313" key="4">
    <source>
        <dbReference type="Proteomes" id="UP000267096"/>
    </source>
</evidence>
<reference evidence="3 4" key="2">
    <citation type="submission" date="2018-11" db="EMBL/GenBank/DDBJ databases">
        <authorList>
            <consortium name="Pathogen Informatics"/>
        </authorList>
    </citation>
    <scope>NUCLEOTIDE SEQUENCE [LARGE SCALE GENOMIC DNA]</scope>
</reference>
<name>A0A0M3J2M8_ANISI</name>
<keyword evidence="2" id="KW-0472">Membrane</keyword>
<feature type="transmembrane region" description="Helical" evidence="2">
    <location>
        <begin position="202"/>
        <end position="219"/>
    </location>
</feature>
<feature type="compositionally biased region" description="Basic and acidic residues" evidence="1">
    <location>
        <begin position="33"/>
        <end position="57"/>
    </location>
</feature>
<organism evidence="5">
    <name type="scientific">Anisakis simplex</name>
    <name type="common">Herring worm</name>
    <dbReference type="NCBI Taxonomy" id="6269"/>
    <lineage>
        <taxon>Eukaryota</taxon>
        <taxon>Metazoa</taxon>
        <taxon>Ecdysozoa</taxon>
        <taxon>Nematoda</taxon>
        <taxon>Chromadorea</taxon>
        <taxon>Rhabditida</taxon>
        <taxon>Spirurina</taxon>
        <taxon>Ascaridomorpha</taxon>
        <taxon>Ascaridoidea</taxon>
        <taxon>Anisakidae</taxon>
        <taxon>Anisakis</taxon>
        <taxon>Anisakis simplex complex</taxon>
    </lineage>
</organism>
<keyword evidence="4" id="KW-1185">Reference proteome</keyword>
<sequence length="222" mass="25208">MQVVVWFMVTQPQLQRSAIMSEQEPGHGGDVNPPKKDWVHFDEQSEQGEEKNEENREMSTNQVDQTTPPPQITPQSIVIDASKLLESSGYATRSGAKANGGTPPTDPESPTVVVPKEDEPFSAYRNGKIICAVYPENTTMAWVVPARYNPYSMPRSLADDRLKLPSEDYVTAMEMITNDYRFRCDDFSFVFFFSNFNIHFRFGRMGFLCLIFAISYHLISAE</sequence>
<evidence type="ECO:0000256" key="1">
    <source>
        <dbReference type="SAM" id="MobiDB-lite"/>
    </source>
</evidence>
<dbReference type="OrthoDB" id="8250049at2759"/>
<dbReference type="InterPro" id="IPR028054">
    <property type="entry name" value="DUF4481"/>
</dbReference>
<accession>A0A0M3J2M8</accession>
<evidence type="ECO:0000256" key="2">
    <source>
        <dbReference type="SAM" id="Phobius"/>
    </source>
</evidence>
<reference evidence="5" key="1">
    <citation type="submission" date="2017-02" db="UniProtKB">
        <authorList>
            <consortium name="WormBaseParasite"/>
        </authorList>
    </citation>
    <scope>IDENTIFICATION</scope>
</reference>